<reference evidence="3" key="1">
    <citation type="submission" date="2025-08" db="UniProtKB">
        <authorList>
            <consortium name="RefSeq"/>
        </authorList>
    </citation>
    <scope>IDENTIFICATION</scope>
</reference>
<sequence length="443" mass="50526">MGSPHGMPQVHLRRSRSSLSLVSTLCLLLILMWLRCRFSSVNSDWSFRPFGGVDGKTDNKNLTLVILPSGLAAIQGAYCLDGSPPSYYIRRAQSAASQGSWLVILQGGGWCWNVSDCYKRSLSGLGSSYRLPKEMPFGGIMSPNATVNPEFHDWNMVMINYCDGASFSGNLEKSVRYNNTSIYFRGHRVLKLVLVNLLQMTSLGEADQIILGGVSAGGLAMYLHVDFIRSFIPSHIPLRGIVDAGFFLNERNISGFEHYRIHMEKIFNMQNASGSVNKACLEDKSTANKWKCFFAEYVYPYISTTPLFIVNSAYDYWQQWFILDLRCHPIQCPDKLKYLTRHHTIFVHEIKQVYHHQGDGMFVSSCYAHSQVFHDDTWSTYRVGGKTTREAFGDWYFERTPPAQSRYMDCSMDYNCNPSCKRSWTLPFYKNVTDHLKESTPDF</sequence>
<dbReference type="PANTHER" id="PTHR21562:SF67">
    <property type="entry name" value="PECTIN ACETYLESTERASE"/>
    <property type="match status" value="1"/>
</dbReference>
<dbReference type="PANTHER" id="PTHR21562">
    <property type="entry name" value="NOTUM-RELATED"/>
    <property type="match status" value="1"/>
</dbReference>
<gene>
    <name evidence="3" type="primary">LOC110989400</name>
</gene>
<accession>A0A8B7ZXH6</accession>
<comment type="similarity">
    <text evidence="1">Belongs to the pectinacetylesterase family. Notum subfamily.</text>
</comment>
<keyword evidence="2" id="KW-1185">Reference proteome</keyword>
<dbReference type="RefSeq" id="XP_022109460.1">
    <property type="nucleotide sequence ID" value="XM_022253768.1"/>
</dbReference>
<dbReference type="InterPro" id="IPR004963">
    <property type="entry name" value="PAE/NOTUM"/>
</dbReference>
<proteinExistence type="inferred from homology"/>
<protein>
    <submittedName>
        <fullName evidence="3">Pectin acetylesterase 8-like isoform X2</fullName>
    </submittedName>
</protein>
<name>A0A8B7ZXH6_ACAPL</name>
<dbReference type="GeneID" id="110989400"/>
<organism evidence="2 3">
    <name type="scientific">Acanthaster planci</name>
    <name type="common">Crown-of-thorns starfish</name>
    <dbReference type="NCBI Taxonomy" id="133434"/>
    <lineage>
        <taxon>Eukaryota</taxon>
        <taxon>Metazoa</taxon>
        <taxon>Echinodermata</taxon>
        <taxon>Eleutherozoa</taxon>
        <taxon>Asterozoa</taxon>
        <taxon>Asteroidea</taxon>
        <taxon>Valvatacea</taxon>
        <taxon>Valvatida</taxon>
        <taxon>Acanthasteridae</taxon>
        <taxon>Acanthaster</taxon>
    </lineage>
</organism>
<evidence type="ECO:0000313" key="3">
    <source>
        <dbReference type="RefSeq" id="XP_022109460.1"/>
    </source>
</evidence>
<dbReference type="OrthoDB" id="2015280at2759"/>
<evidence type="ECO:0000313" key="2">
    <source>
        <dbReference type="Proteomes" id="UP000694845"/>
    </source>
</evidence>
<dbReference type="GO" id="GO:0016787">
    <property type="term" value="F:hydrolase activity"/>
    <property type="evidence" value="ECO:0007669"/>
    <property type="project" value="InterPro"/>
</dbReference>
<dbReference type="AlphaFoldDB" id="A0A8B7ZXH6"/>
<evidence type="ECO:0000256" key="1">
    <source>
        <dbReference type="ARBA" id="ARBA00010213"/>
    </source>
</evidence>
<dbReference type="Pfam" id="PF03283">
    <property type="entry name" value="PAE"/>
    <property type="match status" value="1"/>
</dbReference>
<dbReference type="Proteomes" id="UP000694845">
    <property type="component" value="Unplaced"/>
</dbReference>